<evidence type="ECO:0000256" key="10">
    <source>
        <dbReference type="ARBA" id="ARBA00022840"/>
    </source>
</evidence>
<keyword evidence="5 13" id="KW-0444">Lipid biosynthesis</keyword>
<evidence type="ECO:0000256" key="1">
    <source>
        <dbReference type="ARBA" id="ARBA00002274"/>
    </source>
</evidence>
<dbReference type="OrthoDB" id="9766423at2"/>
<comment type="catalytic activity">
    <reaction evidence="13">
        <text>a lipid A disaccharide + ATP = a lipid IVA + ADP + H(+)</text>
        <dbReference type="Rhea" id="RHEA:67840"/>
        <dbReference type="ChEBI" id="CHEBI:15378"/>
        <dbReference type="ChEBI" id="CHEBI:30616"/>
        <dbReference type="ChEBI" id="CHEBI:176343"/>
        <dbReference type="ChEBI" id="CHEBI:176425"/>
        <dbReference type="ChEBI" id="CHEBI:456216"/>
        <dbReference type="EC" id="2.7.1.130"/>
    </reaction>
</comment>
<dbReference type="InterPro" id="IPR003758">
    <property type="entry name" value="LpxK"/>
</dbReference>
<comment type="similarity">
    <text evidence="13">Belongs to the LpxK family.</text>
</comment>
<keyword evidence="6 13" id="KW-0441">Lipid A biosynthesis</keyword>
<dbReference type="InterPro" id="IPR027417">
    <property type="entry name" value="P-loop_NTPase"/>
</dbReference>
<evidence type="ECO:0000313" key="16">
    <source>
        <dbReference type="Proteomes" id="UP000295334"/>
    </source>
</evidence>
<dbReference type="EC" id="2.7.1.130" evidence="3 13"/>
<dbReference type="Pfam" id="PF02606">
    <property type="entry name" value="LpxK"/>
    <property type="match status" value="1"/>
</dbReference>
<dbReference type="Proteomes" id="UP000295334">
    <property type="component" value="Unassembled WGS sequence"/>
</dbReference>
<dbReference type="GO" id="GO:0009245">
    <property type="term" value="P:lipid A biosynthetic process"/>
    <property type="evidence" value="ECO:0007669"/>
    <property type="project" value="UniProtKB-UniRule"/>
</dbReference>
<dbReference type="RefSeq" id="WP_131445951.1">
    <property type="nucleotide sequence ID" value="NZ_SJZI01000002.1"/>
</dbReference>
<comment type="caution">
    <text evidence="13">Lacks conserved residue(s) required for the propagation of feature annotation.</text>
</comment>
<evidence type="ECO:0000256" key="13">
    <source>
        <dbReference type="HAMAP-Rule" id="MF_00409"/>
    </source>
</evidence>
<evidence type="ECO:0000256" key="5">
    <source>
        <dbReference type="ARBA" id="ARBA00022516"/>
    </source>
</evidence>
<evidence type="ECO:0000256" key="7">
    <source>
        <dbReference type="ARBA" id="ARBA00022679"/>
    </source>
</evidence>
<comment type="pathway">
    <text evidence="2 13">Glycolipid biosynthesis; lipid IV(A) biosynthesis; lipid IV(A) from (3R)-3-hydroxytetradecanoyl-[acyl-carrier-protein] and UDP-N-acetyl-alpha-D-glucosamine: step 6/6.</text>
</comment>
<keyword evidence="14" id="KW-0812">Transmembrane</keyword>
<keyword evidence="11 13" id="KW-0443">Lipid metabolism</keyword>
<dbReference type="GO" id="GO:0009029">
    <property type="term" value="F:lipid-A 4'-kinase activity"/>
    <property type="evidence" value="ECO:0007669"/>
    <property type="project" value="UniProtKB-UniRule"/>
</dbReference>
<keyword evidence="8 13" id="KW-0547">Nucleotide-binding</keyword>
<comment type="caution">
    <text evidence="15">The sequence shown here is derived from an EMBL/GenBank/DDBJ whole genome shotgun (WGS) entry which is preliminary data.</text>
</comment>
<evidence type="ECO:0000256" key="11">
    <source>
        <dbReference type="ARBA" id="ARBA00023098"/>
    </source>
</evidence>
<dbReference type="PANTHER" id="PTHR42724">
    <property type="entry name" value="TETRAACYLDISACCHARIDE 4'-KINASE"/>
    <property type="match status" value="1"/>
</dbReference>
<dbReference type="PANTHER" id="PTHR42724:SF1">
    <property type="entry name" value="TETRAACYLDISACCHARIDE 4'-KINASE, MITOCHONDRIAL-RELATED"/>
    <property type="match status" value="1"/>
</dbReference>
<evidence type="ECO:0000256" key="9">
    <source>
        <dbReference type="ARBA" id="ARBA00022777"/>
    </source>
</evidence>
<dbReference type="GO" id="GO:0009244">
    <property type="term" value="P:lipopolysaccharide core region biosynthetic process"/>
    <property type="evidence" value="ECO:0007669"/>
    <property type="project" value="TreeGrafter"/>
</dbReference>
<accession>A0A4R1BNI5</accession>
<organism evidence="15 16">
    <name type="scientific">Flaviaesturariibacter flavus</name>
    <dbReference type="NCBI Taxonomy" id="2502780"/>
    <lineage>
        <taxon>Bacteria</taxon>
        <taxon>Pseudomonadati</taxon>
        <taxon>Bacteroidota</taxon>
        <taxon>Chitinophagia</taxon>
        <taxon>Chitinophagales</taxon>
        <taxon>Chitinophagaceae</taxon>
        <taxon>Flaviaestuariibacter</taxon>
    </lineage>
</organism>
<dbReference type="GO" id="GO:0005524">
    <property type="term" value="F:ATP binding"/>
    <property type="evidence" value="ECO:0007669"/>
    <property type="project" value="UniProtKB-UniRule"/>
</dbReference>
<proteinExistence type="inferred from homology"/>
<comment type="function">
    <text evidence="1 13">Transfers the gamma-phosphate of ATP to the 4'-position of a tetraacyldisaccharide 1-phosphate intermediate (termed DS-1-P) to form tetraacyldisaccharide 1,4'-bis-phosphate (lipid IVA).</text>
</comment>
<evidence type="ECO:0000256" key="12">
    <source>
        <dbReference type="ARBA" id="ARBA00029757"/>
    </source>
</evidence>
<keyword evidence="16" id="KW-1185">Reference proteome</keyword>
<evidence type="ECO:0000256" key="6">
    <source>
        <dbReference type="ARBA" id="ARBA00022556"/>
    </source>
</evidence>
<evidence type="ECO:0000256" key="2">
    <source>
        <dbReference type="ARBA" id="ARBA00004870"/>
    </source>
</evidence>
<sequence>MFSNVFLKSFRILLFPLALLYGAVVLLRNWLYNRGWMHATTFNLPLICVGNLSVGGTGKSPMVEYLLTRLRGNFRVATLSRGYKRKTKGYALANEKTTALEIGDEPMLFHIKFPDVPVAVGEERIVAIPQLLHDRPDTQAIILDDAFQHRPIKAGLNILLTDHGNLYTRDFFLPTGDLRDARSSAGRAEVIVVTKCPPNLSGSEKEALTRELRPRPGQQLFFTTIAYGAPYHITSRAFGQLTDDTEVLLVTGIANPRPLKAWLEERIHSYSMMHFGDHHIFSIDDWADIRKRFAELPGERKLILTTEKDAMRLLKFESELEALPFFVIPIEHQFLFGEGTQFDSIVHNFIQEFK</sequence>
<dbReference type="EMBL" id="SJZI01000002">
    <property type="protein sequence ID" value="TCJ19031.1"/>
    <property type="molecule type" value="Genomic_DNA"/>
</dbReference>
<dbReference type="HAMAP" id="MF_00409">
    <property type="entry name" value="LpxK"/>
    <property type="match status" value="1"/>
</dbReference>
<name>A0A4R1BNI5_9BACT</name>
<keyword evidence="9 13" id="KW-0418">Kinase</keyword>
<dbReference type="AlphaFoldDB" id="A0A4R1BNI5"/>
<dbReference type="SUPFAM" id="SSF52540">
    <property type="entry name" value="P-loop containing nucleoside triphosphate hydrolases"/>
    <property type="match status" value="1"/>
</dbReference>
<keyword evidence="7 13" id="KW-0808">Transferase</keyword>
<dbReference type="UniPathway" id="UPA00359">
    <property type="reaction ID" value="UER00482"/>
</dbReference>
<dbReference type="NCBIfam" id="TIGR00682">
    <property type="entry name" value="lpxK"/>
    <property type="match status" value="1"/>
</dbReference>
<keyword evidence="14" id="KW-0472">Membrane</keyword>
<gene>
    <name evidence="13 15" type="primary">lpxK</name>
    <name evidence="15" type="ORF">EPD60_01040</name>
</gene>
<evidence type="ECO:0000256" key="4">
    <source>
        <dbReference type="ARBA" id="ARBA00016436"/>
    </source>
</evidence>
<reference evidence="15 16" key="1">
    <citation type="submission" date="2019-03" db="EMBL/GenBank/DDBJ databases">
        <authorList>
            <person name="Kim M.K.M."/>
        </authorList>
    </citation>
    <scope>NUCLEOTIDE SEQUENCE [LARGE SCALE GENOMIC DNA]</scope>
    <source>
        <strain evidence="15 16">17J68-12</strain>
    </source>
</reference>
<protein>
    <recommendedName>
        <fullName evidence="4 13">Tetraacyldisaccharide 4'-kinase</fullName>
        <ecNumber evidence="3 13">2.7.1.130</ecNumber>
    </recommendedName>
    <alternativeName>
        <fullName evidence="12 13">Lipid A 4'-kinase</fullName>
    </alternativeName>
</protein>
<evidence type="ECO:0000256" key="8">
    <source>
        <dbReference type="ARBA" id="ARBA00022741"/>
    </source>
</evidence>
<dbReference type="GO" id="GO:0005886">
    <property type="term" value="C:plasma membrane"/>
    <property type="evidence" value="ECO:0007669"/>
    <property type="project" value="TreeGrafter"/>
</dbReference>
<evidence type="ECO:0000313" key="15">
    <source>
        <dbReference type="EMBL" id="TCJ19031.1"/>
    </source>
</evidence>
<evidence type="ECO:0000256" key="3">
    <source>
        <dbReference type="ARBA" id="ARBA00012071"/>
    </source>
</evidence>
<keyword evidence="10 13" id="KW-0067">ATP-binding</keyword>
<evidence type="ECO:0000256" key="14">
    <source>
        <dbReference type="SAM" id="Phobius"/>
    </source>
</evidence>
<keyword evidence="14" id="KW-1133">Transmembrane helix</keyword>
<feature type="transmembrane region" description="Helical" evidence="14">
    <location>
        <begin position="12"/>
        <end position="31"/>
    </location>
</feature>